<organism evidence="15 16">
    <name type="scientific">Salix dunnii</name>
    <dbReference type="NCBI Taxonomy" id="1413687"/>
    <lineage>
        <taxon>Eukaryota</taxon>
        <taxon>Viridiplantae</taxon>
        <taxon>Streptophyta</taxon>
        <taxon>Embryophyta</taxon>
        <taxon>Tracheophyta</taxon>
        <taxon>Spermatophyta</taxon>
        <taxon>Magnoliopsida</taxon>
        <taxon>eudicotyledons</taxon>
        <taxon>Gunneridae</taxon>
        <taxon>Pentapetalae</taxon>
        <taxon>rosids</taxon>
        <taxon>fabids</taxon>
        <taxon>Malpighiales</taxon>
        <taxon>Salicaceae</taxon>
        <taxon>Saliceae</taxon>
        <taxon>Salix</taxon>
    </lineage>
</organism>
<dbReference type="FunFam" id="1.10.472.10:FF:000032">
    <property type="entry name" value="G2/mitotic-specific cyclin-1"/>
    <property type="match status" value="1"/>
</dbReference>
<evidence type="ECO:0000256" key="10">
    <source>
        <dbReference type="SAM" id="Coils"/>
    </source>
</evidence>
<comment type="caution">
    <text evidence="15">The sequence shown here is derived from an EMBL/GenBank/DDBJ whole genome shotgun (WGS) entry which is preliminary data.</text>
</comment>
<dbReference type="CDD" id="cd20567">
    <property type="entry name" value="CYCLIN_AtCycB-like_rpt1"/>
    <property type="match status" value="1"/>
</dbReference>
<dbReference type="InterPro" id="IPR036915">
    <property type="entry name" value="Cyclin-like_sf"/>
</dbReference>
<dbReference type="EMBL" id="JADGMS010000006">
    <property type="protein sequence ID" value="KAF9679514.1"/>
    <property type="molecule type" value="Genomic_DNA"/>
</dbReference>
<accession>A0A835K6W5</accession>
<evidence type="ECO:0000256" key="7">
    <source>
        <dbReference type="ARBA" id="ARBA00023306"/>
    </source>
</evidence>
<feature type="compositionally biased region" description="Basic and acidic residues" evidence="11">
    <location>
        <begin position="626"/>
        <end position="647"/>
    </location>
</feature>
<dbReference type="Pfam" id="PF16712">
    <property type="entry name" value="SCAB_CC"/>
    <property type="match status" value="1"/>
</dbReference>
<evidence type="ECO:0000256" key="11">
    <source>
        <dbReference type="SAM" id="MobiDB-lite"/>
    </source>
</evidence>
<evidence type="ECO:0000256" key="5">
    <source>
        <dbReference type="ARBA" id="ARBA00022776"/>
    </source>
</evidence>
<dbReference type="Gene3D" id="2.30.29.140">
    <property type="match status" value="1"/>
</dbReference>
<dbReference type="Gene3D" id="2.60.40.2700">
    <property type="match status" value="1"/>
</dbReference>
<dbReference type="InterPro" id="IPR039640">
    <property type="entry name" value="SCAB"/>
</dbReference>
<comment type="function">
    <text evidence="1">Essential for the control of the cell cycle at the G2/M (mitosis) transition.</text>
</comment>
<dbReference type="InterPro" id="IPR013763">
    <property type="entry name" value="Cyclin-like_dom"/>
</dbReference>
<evidence type="ECO:0000256" key="12">
    <source>
        <dbReference type="SAM" id="Phobius"/>
    </source>
</evidence>
<feature type="transmembrane region" description="Helical" evidence="12">
    <location>
        <begin position="948"/>
        <end position="968"/>
    </location>
</feature>
<dbReference type="GO" id="GO:0003779">
    <property type="term" value="F:actin binding"/>
    <property type="evidence" value="ECO:0007669"/>
    <property type="project" value="InterPro"/>
</dbReference>
<evidence type="ECO:0000256" key="4">
    <source>
        <dbReference type="ARBA" id="ARBA00022618"/>
    </source>
</evidence>
<keyword evidence="12" id="KW-0812">Transmembrane</keyword>
<dbReference type="InterPro" id="IPR032012">
    <property type="entry name" value="SCAB-ABD"/>
</dbReference>
<dbReference type="OrthoDB" id="2014217at2759"/>
<evidence type="ECO:0000313" key="16">
    <source>
        <dbReference type="Proteomes" id="UP000657918"/>
    </source>
</evidence>
<dbReference type="CDD" id="cd20511">
    <property type="entry name" value="CYCLIN_AtCycB-like_rpt2"/>
    <property type="match status" value="1"/>
</dbReference>
<keyword evidence="4" id="KW-0132">Cell division</keyword>
<gene>
    <name evidence="15" type="ORF">SADUNF_Sadunf06G0022800</name>
</gene>
<dbReference type="GO" id="GO:0010119">
    <property type="term" value="P:regulation of stomatal movement"/>
    <property type="evidence" value="ECO:0007669"/>
    <property type="project" value="InterPro"/>
</dbReference>
<dbReference type="Pfam" id="PF17684">
    <property type="entry name" value="SCAB-PH"/>
    <property type="match status" value="1"/>
</dbReference>
<dbReference type="SMART" id="SM01332">
    <property type="entry name" value="Cyclin_C"/>
    <property type="match status" value="1"/>
</dbReference>
<dbReference type="Pfam" id="PF16711">
    <property type="entry name" value="SCAB-ABD"/>
    <property type="match status" value="1"/>
</dbReference>
<dbReference type="SMART" id="SM00385">
    <property type="entry name" value="CYCLIN"/>
    <property type="match status" value="2"/>
</dbReference>
<feature type="region of interest" description="Disordered" evidence="11">
    <location>
        <begin position="625"/>
        <end position="652"/>
    </location>
</feature>
<feature type="coiled-coil region" evidence="10">
    <location>
        <begin position="160"/>
        <end position="262"/>
    </location>
</feature>
<evidence type="ECO:0000256" key="2">
    <source>
        <dbReference type="ARBA" id="ARBA00006955"/>
    </source>
</evidence>
<keyword evidence="7" id="KW-0131">Cell cycle</keyword>
<dbReference type="PANTHER" id="PTHR31172">
    <property type="entry name" value="STOMATAL CLOSURE-RELATED ACTIN-BINDING PROTEIN 1"/>
    <property type="match status" value="1"/>
</dbReference>
<dbReference type="AlphaFoldDB" id="A0A835K6W5"/>
<protein>
    <recommendedName>
        <fullName evidence="8">B-like cyclin</fullName>
    </recommendedName>
</protein>
<feature type="domain" description="Cyclin C-terminal" evidence="14">
    <location>
        <begin position="823"/>
        <end position="940"/>
    </location>
</feature>
<evidence type="ECO:0000259" key="14">
    <source>
        <dbReference type="SMART" id="SM01332"/>
    </source>
</evidence>
<keyword evidence="6 9" id="KW-0195">Cyclin</keyword>
<evidence type="ECO:0000256" key="3">
    <source>
        <dbReference type="ARBA" id="ARBA00011177"/>
    </source>
</evidence>
<feature type="transmembrane region" description="Helical" evidence="12">
    <location>
        <begin position="988"/>
        <end position="1005"/>
    </location>
</feature>
<dbReference type="InterPro" id="IPR004367">
    <property type="entry name" value="Cyclin_C-dom"/>
</dbReference>
<feature type="domain" description="Cyclin-like" evidence="13">
    <location>
        <begin position="730"/>
        <end position="814"/>
    </location>
</feature>
<dbReference type="Gene3D" id="1.20.5.440">
    <property type="entry name" value="ATP synthase delta/epsilon subunit, C-terminal domain"/>
    <property type="match status" value="1"/>
</dbReference>
<feature type="transmembrane region" description="Helical" evidence="12">
    <location>
        <begin position="1025"/>
        <end position="1048"/>
    </location>
</feature>
<dbReference type="SUPFAM" id="SSF47954">
    <property type="entry name" value="Cyclin-like"/>
    <property type="match status" value="2"/>
</dbReference>
<evidence type="ECO:0000256" key="1">
    <source>
        <dbReference type="ARBA" id="ARBA00003222"/>
    </source>
</evidence>
<evidence type="ECO:0000256" key="6">
    <source>
        <dbReference type="ARBA" id="ARBA00023127"/>
    </source>
</evidence>
<dbReference type="Proteomes" id="UP000657918">
    <property type="component" value="Unassembled WGS sequence"/>
</dbReference>
<comment type="subunit">
    <text evidence="3">Interacts with the CDC2 protein kinase to form a serine/threonine kinase holoenzyme complex also known as maturation promoting factor (MPF). The cyclin subunit imparts substrate specificity to the complex.</text>
</comment>
<dbReference type="PROSITE" id="PS00292">
    <property type="entry name" value="CYCLINS"/>
    <property type="match status" value="1"/>
</dbReference>
<feature type="domain" description="Cyclin-like" evidence="13">
    <location>
        <begin position="827"/>
        <end position="909"/>
    </location>
</feature>
<dbReference type="GO" id="GO:0051301">
    <property type="term" value="P:cell division"/>
    <property type="evidence" value="ECO:0007669"/>
    <property type="project" value="UniProtKB-KW"/>
</dbReference>
<dbReference type="Pfam" id="PF02984">
    <property type="entry name" value="Cyclin_C"/>
    <property type="match status" value="1"/>
</dbReference>
<dbReference type="Gene3D" id="1.10.472.10">
    <property type="entry name" value="Cyclin-like"/>
    <property type="match status" value="2"/>
</dbReference>
<dbReference type="InterPro" id="IPR032009">
    <property type="entry name" value="SCAB_CC"/>
</dbReference>
<proteinExistence type="inferred from homology"/>
<dbReference type="Pfam" id="PF16709">
    <property type="entry name" value="SCAB-Ig"/>
    <property type="match status" value="1"/>
</dbReference>
<name>A0A835K6W5_9ROSI</name>
<keyword evidence="5" id="KW-0498">Mitosis</keyword>
<evidence type="ECO:0000256" key="8">
    <source>
        <dbReference type="ARBA" id="ARBA00032263"/>
    </source>
</evidence>
<keyword evidence="10" id="KW-0175">Coiled coil</keyword>
<dbReference type="Pfam" id="PF00134">
    <property type="entry name" value="Cyclin_N"/>
    <property type="match status" value="1"/>
</dbReference>
<sequence>MTKISPEIEENMQGEVIFPVSADVSFASDGFPKYKLGPDNQILEEPKEENKGPSLKEVVEQETMQLSDQHKRLSVRDLACKFDKNLTAAAKLAEEAKLREVASLEGHVLLKKLRDALESLRGCMAGRNKEDVEKAISMVEALAVKLTQNEGELIQEKFEVKKLANFLKQASEDAKKLVNQEKSFACAEIESARAVVQRIGEALDEEERDAQNSKNQAADVEELVQEVQEARRIKLLHQPSKVMDMEHELRALRNQIREKSIVSVKLQKELAKSKRAEQNKSAPYVLDGSETLGSSLQLKPRSDSSPPLSKCSVQWYRVSSEGSQHEVISGANKTFYAPEPFDVGRVLQVDIVSNGQKVSVTTSGPIEPAAGLASHVENLLRKSSFEFSVVISQMNGQDNASHSVHAFNVGKMRIKLCRGWITKAREIYSMSMLLCGVRTNSNTAAKSLFWQPRKGLSFVLTFNSERDRNAAIMLARKYAYDCNGVSQSRYFIAHVDWLIMNNKSVTGEAAVGLNKNVKKNAAAGEGINRRVLGDIGNLVTVRGIEGKPQPNRPITRSFCAQLLANAQAAAASENNKKQVCVNVEKVPAAGVDGVAAAGRKVAVKKPAQKKVTVKPKPEEVVVISPDSKEVDKQEKPVKTKKEGEGSTKKNKPTLTSVLTARSKAACGIAKKLKEQIIDIDAADVNNDLAGVEYVEDIYKFYKLVENESRPNNYMEMQPEINEKMRAILVDWLIDVHQKFELSPETFYLTINIIDRFLSVKTVPRRELQLVGIGATLMASKYEEIWAPEVNDLVCISDRAYSHEQILVMEKTILANLEWTLTVPTHYVFLARFIKASIPEKEVENMVNFIAELGMMHFDTIMFCPSMVAASAVYVARCTLNKTPFWTDTLKKHTGFSEPQLKDCAGLLVYYHSKAAEHRLQTIYRKYSKPERGAVALLPPAKSLLPGGLTLFVGCTLALILALVVIIHVRDLLNKEGNTWKNVSSLQPVAFVALHMLIHAGNIYFWRRCLQLYLHIWLQTRNRTGLPRCVLMLGFGLAVLSLASVLASLDMELDPRTKDYKALP</sequence>
<dbReference type="InterPro" id="IPR041144">
    <property type="entry name" value="SCAB-PH"/>
</dbReference>
<keyword evidence="16" id="KW-1185">Reference proteome</keyword>
<dbReference type="GO" id="GO:0010332">
    <property type="term" value="P:response to gamma radiation"/>
    <property type="evidence" value="ECO:0007669"/>
    <property type="project" value="UniProtKB-ARBA"/>
</dbReference>
<reference evidence="15 16" key="1">
    <citation type="submission" date="2020-10" db="EMBL/GenBank/DDBJ databases">
        <title>Plant Genome Project.</title>
        <authorList>
            <person name="Zhang R.-G."/>
        </authorList>
    </citation>
    <scope>NUCLEOTIDE SEQUENCE [LARGE SCALE GENOMIC DNA]</scope>
    <source>
        <strain evidence="15">FAFU-HL-1</strain>
        <tissue evidence="15">Leaf</tissue>
    </source>
</reference>
<comment type="similarity">
    <text evidence="2">Belongs to the cyclin family. Cyclin AB subfamily.</text>
</comment>
<dbReference type="InterPro" id="IPR048258">
    <property type="entry name" value="Cyclins_cyclin-box"/>
</dbReference>
<evidence type="ECO:0000256" key="9">
    <source>
        <dbReference type="RuleBase" id="RU000383"/>
    </source>
</evidence>
<keyword evidence="12" id="KW-1133">Transmembrane helix</keyword>
<dbReference type="InterPro" id="IPR032015">
    <property type="entry name" value="SCAB-Ig"/>
</dbReference>
<evidence type="ECO:0000313" key="15">
    <source>
        <dbReference type="EMBL" id="KAF9679514.1"/>
    </source>
</evidence>
<dbReference type="GO" id="GO:0007015">
    <property type="term" value="P:actin filament organization"/>
    <property type="evidence" value="ECO:0007669"/>
    <property type="project" value="InterPro"/>
</dbReference>
<dbReference type="PANTHER" id="PTHR31172:SF7">
    <property type="entry name" value="STOMATAL CLOSURE-RELATED ACTIN-BINDING PROTEIN 3"/>
    <property type="match status" value="1"/>
</dbReference>
<feature type="transmembrane region" description="Helical" evidence="12">
    <location>
        <begin position="854"/>
        <end position="875"/>
    </location>
</feature>
<evidence type="ECO:0000259" key="13">
    <source>
        <dbReference type="SMART" id="SM00385"/>
    </source>
</evidence>
<dbReference type="InterPro" id="IPR006671">
    <property type="entry name" value="Cyclin_N"/>
</dbReference>
<keyword evidence="12" id="KW-0472">Membrane</keyword>